<comment type="caution">
    <text evidence="2">The sequence shown here is derived from an EMBL/GenBank/DDBJ whole genome shotgun (WGS) entry which is preliminary data.</text>
</comment>
<dbReference type="OrthoDB" id="5595751at2759"/>
<name>A0A5N6KTK4_9ROSI</name>
<dbReference type="InterPro" id="IPR003754">
    <property type="entry name" value="4pyrrol_synth_uPrphyn_synth"/>
</dbReference>
<accession>A0A5N6KTK4</accession>
<dbReference type="Proteomes" id="UP000327013">
    <property type="component" value="Unassembled WGS sequence"/>
</dbReference>
<dbReference type="FunFam" id="3.40.50.10090:FF:000011">
    <property type="entry name" value="Uroporphyrinogen-III synthase (UroS), putative"/>
    <property type="match status" value="1"/>
</dbReference>
<dbReference type="GO" id="GO:0006780">
    <property type="term" value="P:uroporphyrinogen III biosynthetic process"/>
    <property type="evidence" value="ECO:0007669"/>
    <property type="project" value="InterPro"/>
</dbReference>
<dbReference type="AlphaFoldDB" id="A0A5N6KTK4"/>
<keyword evidence="3" id="KW-1185">Reference proteome</keyword>
<dbReference type="GO" id="GO:0004852">
    <property type="term" value="F:uroporphyrinogen-III synthase activity"/>
    <property type="evidence" value="ECO:0007669"/>
    <property type="project" value="InterPro"/>
</dbReference>
<organism evidence="2 3">
    <name type="scientific">Carpinus fangiana</name>
    <dbReference type="NCBI Taxonomy" id="176857"/>
    <lineage>
        <taxon>Eukaryota</taxon>
        <taxon>Viridiplantae</taxon>
        <taxon>Streptophyta</taxon>
        <taxon>Embryophyta</taxon>
        <taxon>Tracheophyta</taxon>
        <taxon>Spermatophyta</taxon>
        <taxon>Magnoliopsida</taxon>
        <taxon>eudicotyledons</taxon>
        <taxon>Gunneridae</taxon>
        <taxon>Pentapetalae</taxon>
        <taxon>rosids</taxon>
        <taxon>fabids</taxon>
        <taxon>Fagales</taxon>
        <taxon>Betulaceae</taxon>
        <taxon>Carpinus</taxon>
    </lineage>
</organism>
<feature type="domain" description="Tetrapyrrole biosynthesis uroporphyrinogen III synthase" evidence="1">
    <location>
        <begin position="34"/>
        <end position="306"/>
    </location>
</feature>
<dbReference type="PANTHER" id="PTHR12390:SF0">
    <property type="entry name" value="UROPORPHYRINOGEN-III SYNTHASE"/>
    <property type="match status" value="1"/>
</dbReference>
<evidence type="ECO:0000259" key="1">
    <source>
        <dbReference type="Pfam" id="PF02602"/>
    </source>
</evidence>
<dbReference type="UniPathway" id="UPA00251">
    <property type="reaction ID" value="UER00320"/>
</dbReference>
<reference evidence="2 3" key="1">
    <citation type="submission" date="2019-06" db="EMBL/GenBank/DDBJ databases">
        <title>A chromosomal-level reference genome of Carpinus fangiana (Coryloideae, Betulaceae).</title>
        <authorList>
            <person name="Yang X."/>
            <person name="Wang Z."/>
            <person name="Zhang L."/>
            <person name="Hao G."/>
            <person name="Liu J."/>
            <person name="Yang Y."/>
        </authorList>
    </citation>
    <scope>NUCLEOTIDE SEQUENCE [LARGE SCALE GENOMIC DNA]</scope>
    <source>
        <strain evidence="2">Cfa_2016G</strain>
        <tissue evidence="2">Leaf</tissue>
    </source>
</reference>
<dbReference type="GO" id="GO:0005829">
    <property type="term" value="C:cytosol"/>
    <property type="evidence" value="ECO:0007669"/>
    <property type="project" value="TreeGrafter"/>
</dbReference>
<dbReference type="InterPro" id="IPR039793">
    <property type="entry name" value="UROS/Hem4"/>
</dbReference>
<dbReference type="InterPro" id="IPR036108">
    <property type="entry name" value="4pyrrol_syn_uPrphyn_synt_sf"/>
</dbReference>
<evidence type="ECO:0000313" key="2">
    <source>
        <dbReference type="EMBL" id="KAB8345840.1"/>
    </source>
</evidence>
<dbReference type="GO" id="GO:0006782">
    <property type="term" value="P:protoporphyrinogen IX biosynthetic process"/>
    <property type="evidence" value="ECO:0007669"/>
    <property type="project" value="UniProtKB-UniPathway"/>
</dbReference>
<proteinExistence type="predicted"/>
<dbReference type="Pfam" id="PF02602">
    <property type="entry name" value="HEM4"/>
    <property type="match status" value="1"/>
</dbReference>
<dbReference type="CDD" id="cd06578">
    <property type="entry name" value="HemD"/>
    <property type="match status" value="1"/>
</dbReference>
<dbReference type="Gene3D" id="3.40.50.10090">
    <property type="match status" value="2"/>
</dbReference>
<dbReference type="SUPFAM" id="SSF69618">
    <property type="entry name" value="HemD-like"/>
    <property type="match status" value="1"/>
</dbReference>
<sequence>MTQATAPGKTSVLLLKTKSTPRDGYEEYFTSFEDGTYVPTFVPVLEHKFNELALQQIMTWIEYGCFANSHKAQTLGVQYGGLIFTSQRAVEAFHTIVENLRTTEKEGGQLVSRVLPDNLPLYVVGPATAKSVRAIGLPCPVFGEETGNGEILAHFILDHYNQLAQAKLPDGTNRSLLFMVGEQRRDIIPKTLQSDCLEPARQIKVIETEVYVTGVMERFPDEFKDAIHPAVASGENQWVIVFSPTGCKAMLEGLHLLDPATGKAIPRRQDRTTFIATIGPTTRDYLRREFDVEPDVCAAKPSPEGMGQGILAFLALEKP</sequence>
<protein>
    <recommendedName>
        <fullName evidence="1">Tetrapyrrole biosynthesis uroporphyrinogen III synthase domain-containing protein</fullName>
    </recommendedName>
</protein>
<gene>
    <name evidence="2" type="ORF">FH972_022895</name>
</gene>
<dbReference type="PANTHER" id="PTHR12390">
    <property type="entry name" value="UROPORPHYRINOGEN III SYNTHASE"/>
    <property type="match status" value="1"/>
</dbReference>
<evidence type="ECO:0000313" key="3">
    <source>
        <dbReference type="Proteomes" id="UP000327013"/>
    </source>
</evidence>
<dbReference type="EMBL" id="VIBQ01000013">
    <property type="protein sequence ID" value="KAB8345840.1"/>
    <property type="molecule type" value="Genomic_DNA"/>
</dbReference>